<dbReference type="PATRIC" id="fig|1195236.3.peg.637"/>
<keyword evidence="2" id="KW-0472">Membrane</keyword>
<feature type="compositionally biased region" description="Basic and acidic residues" evidence="1">
    <location>
        <begin position="83"/>
        <end position="100"/>
    </location>
</feature>
<feature type="region of interest" description="Disordered" evidence="1">
    <location>
        <begin position="81"/>
        <end position="100"/>
    </location>
</feature>
<dbReference type="EMBL" id="AORV01000016">
    <property type="protein sequence ID" value="EMS73635.1"/>
    <property type="molecule type" value="Genomic_DNA"/>
</dbReference>
<proteinExistence type="predicted"/>
<evidence type="ECO:0008006" key="5">
    <source>
        <dbReference type="Google" id="ProtNLM"/>
    </source>
</evidence>
<organism evidence="3 4">
    <name type="scientific">Ruminiclostridium cellobioparum subsp. termitidis CT1112</name>
    <dbReference type="NCBI Taxonomy" id="1195236"/>
    <lineage>
        <taxon>Bacteria</taxon>
        <taxon>Bacillati</taxon>
        <taxon>Bacillota</taxon>
        <taxon>Clostridia</taxon>
        <taxon>Eubacteriales</taxon>
        <taxon>Oscillospiraceae</taxon>
        <taxon>Ruminiclostridium</taxon>
    </lineage>
</organism>
<keyword evidence="2" id="KW-1133">Transmembrane helix</keyword>
<protein>
    <recommendedName>
        <fullName evidence="5">DUF2933 domain-containing protein</fullName>
    </recommendedName>
</protein>
<feature type="transmembrane region" description="Helical" evidence="2">
    <location>
        <begin position="56"/>
        <end position="76"/>
    </location>
</feature>
<reference evidence="3 4" key="1">
    <citation type="journal article" date="2013" name="Genome Announc.">
        <title>Draft Genome Sequence of the Cellulolytic, Mesophilic, Anaerobic Bacterium Clostridium termitidis Strain CT1112 (DSM 5398).</title>
        <authorList>
            <person name="Lal S."/>
            <person name="Ramachandran U."/>
            <person name="Zhang X."/>
            <person name="Munir R."/>
            <person name="Sparling R."/>
            <person name="Levin D.B."/>
        </authorList>
    </citation>
    <scope>NUCLEOTIDE SEQUENCE [LARGE SCALE GENOMIC DNA]</scope>
    <source>
        <strain evidence="3 4">CT1112</strain>
    </source>
</reference>
<comment type="caution">
    <text evidence="3">The sequence shown here is derived from an EMBL/GenBank/DDBJ whole genome shotgun (WGS) entry which is preliminary data.</text>
</comment>
<feature type="transmembrane region" description="Helical" evidence="2">
    <location>
        <begin position="21"/>
        <end position="44"/>
    </location>
</feature>
<evidence type="ECO:0000256" key="1">
    <source>
        <dbReference type="SAM" id="MobiDB-lite"/>
    </source>
</evidence>
<evidence type="ECO:0000313" key="4">
    <source>
        <dbReference type="Proteomes" id="UP000014155"/>
    </source>
</evidence>
<evidence type="ECO:0000313" key="3">
    <source>
        <dbReference type="EMBL" id="EMS73635.1"/>
    </source>
</evidence>
<keyword evidence="4" id="KW-1185">Reference proteome</keyword>
<accession>S0FN20</accession>
<dbReference type="AlphaFoldDB" id="S0FN20"/>
<dbReference type="eggNOG" id="ENOG5033JV5">
    <property type="taxonomic scope" value="Bacteria"/>
</dbReference>
<name>S0FN20_RUMCE</name>
<dbReference type="Proteomes" id="UP000014155">
    <property type="component" value="Unassembled WGS sequence"/>
</dbReference>
<dbReference type="RefSeq" id="WP_004623622.1">
    <property type="nucleotide sequence ID" value="NZ_AORV01000016.1"/>
</dbReference>
<gene>
    <name evidence="3" type="ORF">CTER_0330</name>
</gene>
<keyword evidence="2" id="KW-0812">Transmembrane</keyword>
<evidence type="ECO:0000256" key="2">
    <source>
        <dbReference type="SAM" id="Phobius"/>
    </source>
</evidence>
<sequence length="100" mass="10835">MNCHGTHDNNNKQNKKQKSHFSHMLMMALCCGAPIIILSIVPFLMNNGGSAIAKPLGAIAPFICPVMMVFMIPMMLKGHKNGKKNEGGHGTAADEKTMIK</sequence>